<feature type="domain" description="NADPH-dependent FMN reductase-like" evidence="6">
    <location>
        <begin position="7"/>
        <end position="155"/>
    </location>
</feature>
<evidence type="ECO:0000256" key="1">
    <source>
        <dbReference type="ARBA" id="ARBA00001966"/>
    </source>
</evidence>
<proteinExistence type="inferred from homology"/>
<dbReference type="AlphaFoldDB" id="A0A1H3DUW4"/>
<evidence type="ECO:0000313" key="7">
    <source>
        <dbReference type="EMBL" id="SDX70332.1"/>
    </source>
</evidence>
<dbReference type="EMBL" id="FNPC01000001">
    <property type="protein sequence ID" value="SDX70332.1"/>
    <property type="molecule type" value="Genomic_DNA"/>
</dbReference>
<keyword evidence="8" id="KW-1185">Reference proteome</keyword>
<protein>
    <submittedName>
        <fullName evidence="7">FMN reductase</fullName>
    </submittedName>
</protein>
<name>A0A1H3DUW4_9EURY</name>
<dbReference type="PANTHER" id="PTHR43408:SF2">
    <property type="entry name" value="FMN REDUCTASE (NADPH)"/>
    <property type="match status" value="1"/>
</dbReference>
<evidence type="ECO:0000256" key="2">
    <source>
        <dbReference type="ARBA" id="ARBA00022630"/>
    </source>
</evidence>
<dbReference type="RefSeq" id="WP_092730279.1">
    <property type="nucleotide sequence ID" value="NZ_FNPC01000001.1"/>
</dbReference>
<evidence type="ECO:0000259" key="6">
    <source>
        <dbReference type="Pfam" id="PF03358"/>
    </source>
</evidence>
<keyword evidence="4" id="KW-0560">Oxidoreductase</keyword>
<comment type="similarity">
    <text evidence="5">Belongs to the SsuE family. Isf subfamily.</text>
</comment>
<dbReference type="Gene3D" id="3.40.50.360">
    <property type="match status" value="1"/>
</dbReference>
<evidence type="ECO:0000256" key="3">
    <source>
        <dbReference type="ARBA" id="ARBA00022643"/>
    </source>
</evidence>
<reference evidence="8" key="1">
    <citation type="submission" date="2016-10" db="EMBL/GenBank/DDBJ databases">
        <authorList>
            <person name="Varghese N."/>
            <person name="Submissions S."/>
        </authorList>
    </citation>
    <scope>NUCLEOTIDE SEQUENCE [LARGE SCALE GENOMIC DNA]</scope>
    <source>
        <strain evidence="8">DC30,IBRC 10041,KCTC 4046</strain>
    </source>
</reference>
<dbReference type="Proteomes" id="UP000199079">
    <property type="component" value="Unassembled WGS sequence"/>
</dbReference>
<gene>
    <name evidence="7" type="ORF">SAMN05216564_101163</name>
</gene>
<evidence type="ECO:0000256" key="4">
    <source>
        <dbReference type="ARBA" id="ARBA00023002"/>
    </source>
</evidence>
<dbReference type="Pfam" id="PF03358">
    <property type="entry name" value="FMN_red"/>
    <property type="match status" value="1"/>
</dbReference>
<evidence type="ECO:0000256" key="5">
    <source>
        <dbReference type="ARBA" id="ARBA00038292"/>
    </source>
</evidence>
<dbReference type="GO" id="GO:0016491">
    <property type="term" value="F:oxidoreductase activity"/>
    <property type="evidence" value="ECO:0007669"/>
    <property type="project" value="UniProtKB-KW"/>
</dbReference>
<keyword evidence="3" id="KW-0288">FMN</keyword>
<accession>A0A1H3DUW4</accession>
<dbReference type="PANTHER" id="PTHR43408">
    <property type="entry name" value="FMN REDUCTASE (NADPH)"/>
    <property type="match status" value="1"/>
</dbReference>
<organism evidence="7 8">
    <name type="scientific">Halopenitus persicus</name>
    <dbReference type="NCBI Taxonomy" id="1048396"/>
    <lineage>
        <taxon>Archaea</taxon>
        <taxon>Methanobacteriati</taxon>
        <taxon>Methanobacteriota</taxon>
        <taxon>Stenosarchaea group</taxon>
        <taxon>Halobacteria</taxon>
        <taxon>Halobacteriales</taxon>
        <taxon>Haloferacaceae</taxon>
        <taxon>Halopenitus</taxon>
    </lineage>
</organism>
<keyword evidence="2" id="KW-0285">Flavoprotein</keyword>
<evidence type="ECO:0000313" key="8">
    <source>
        <dbReference type="Proteomes" id="UP000199079"/>
    </source>
</evidence>
<dbReference type="InterPro" id="IPR029039">
    <property type="entry name" value="Flavoprotein-like_sf"/>
</dbReference>
<dbReference type="InterPro" id="IPR005025">
    <property type="entry name" value="FMN_Rdtase-like_dom"/>
</dbReference>
<dbReference type="SUPFAM" id="SSF52218">
    <property type="entry name" value="Flavoproteins"/>
    <property type="match status" value="1"/>
</dbReference>
<sequence>MAADRTLLGIVGSVSDPSKTATAVETALEAAAERDGVTTETLRLSDHDLVTADGRTLDAYEGDTAAALEAIVEADAYVVGTPIYRGSLSGALKNLFDMVPRGMWQADVAPFEDAAVGLVATGATNHHYLAIDQELRPIFGFFGAHTVGGSVYATDDHFESLADGGDGTDDAGGAGGYAVADDALGERLADLGRATVELDAALADADALTGLGPQF</sequence>
<dbReference type="InterPro" id="IPR051814">
    <property type="entry name" value="NAD(P)H-dep_FMN_reductase"/>
</dbReference>
<dbReference type="OrthoDB" id="9059at2157"/>
<comment type="cofactor">
    <cofactor evidence="1">
        <name>[4Fe-4S] cluster</name>
        <dbReference type="ChEBI" id="CHEBI:49883"/>
    </cofactor>
</comment>